<dbReference type="Proteomes" id="UP000054988">
    <property type="component" value="Unassembled WGS sequence"/>
</dbReference>
<dbReference type="AlphaFoldDB" id="A0A0W0FVY4"/>
<sequence length="103" mass="11883">MCQCKFNPLCLQCQEDSHENHKIEKEDNQMEEDDGEPQEATVQADPMDIEELAPLPNPEPPKNPLWRTTTCTARLLSQYQDFDLADGFSCLEDYQLQPDKPIE</sequence>
<organism evidence="2 3">
    <name type="scientific">Moniliophthora roreri</name>
    <name type="common">Frosty pod rot fungus</name>
    <name type="synonym">Monilia roreri</name>
    <dbReference type="NCBI Taxonomy" id="221103"/>
    <lineage>
        <taxon>Eukaryota</taxon>
        <taxon>Fungi</taxon>
        <taxon>Dikarya</taxon>
        <taxon>Basidiomycota</taxon>
        <taxon>Agaricomycotina</taxon>
        <taxon>Agaricomycetes</taxon>
        <taxon>Agaricomycetidae</taxon>
        <taxon>Agaricales</taxon>
        <taxon>Marasmiineae</taxon>
        <taxon>Marasmiaceae</taxon>
        <taxon>Moniliophthora</taxon>
    </lineage>
</organism>
<proteinExistence type="predicted"/>
<reference evidence="2 3" key="1">
    <citation type="submission" date="2015-12" db="EMBL/GenBank/DDBJ databases">
        <title>Draft genome sequence of Moniliophthora roreri, the causal agent of frosty pod rot of cacao.</title>
        <authorList>
            <person name="Aime M.C."/>
            <person name="Diaz-Valderrama J.R."/>
            <person name="Kijpornyongpan T."/>
            <person name="Phillips-Mora W."/>
        </authorList>
    </citation>
    <scope>NUCLEOTIDE SEQUENCE [LARGE SCALE GENOMIC DNA]</scope>
    <source>
        <strain evidence="2 3">MCA 2952</strain>
    </source>
</reference>
<gene>
    <name evidence="2" type="ORF">WG66_6989</name>
</gene>
<dbReference type="EMBL" id="LATX01001585">
    <property type="protein sequence ID" value="KTB40432.1"/>
    <property type="molecule type" value="Genomic_DNA"/>
</dbReference>
<comment type="caution">
    <text evidence="2">The sequence shown here is derived from an EMBL/GenBank/DDBJ whole genome shotgun (WGS) entry which is preliminary data.</text>
</comment>
<evidence type="ECO:0000313" key="3">
    <source>
        <dbReference type="Proteomes" id="UP000054988"/>
    </source>
</evidence>
<feature type="region of interest" description="Disordered" evidence="1">
    <location>
        <begin position="21"/>
        <end position="42"/>
    </location>
</feature>
<accession>A0A0W0FVY4</accession>
<name>A0A0W0FVY4_MONRR</name>
<protein>
    <submittedName>
        <fullName evidence="2">Uncharacterized protein</fullName>
    </submittedName>
</protein>
<evidence type="ECO:0000256" key="1">
    <source>
        <dbReference type="SAM" id="MobiDB-lite"/>
    </source>
</evidence>
<evidence type="ECO:0000313" key="2">
    <source>
        <dbReference type="EMBL" id="KTB40432.1"/>
    </source>
</evidence>